<dbReference type="InterPro" id="IPR032580">
    <property type="entry name" value="SatD"/>
</dbReference>
<dbReference type="InterPro" id="IPR036388">
    <property type="entry name" value="WH-like_DNA-bd_sf"/>
</dbReference>
<dbReference type="SUPFAM" id="SSF46785">
    <property type="entry name" value="Winged helix' DNA-binding domain"/>
    <property type="match status" value="1"/>
</dbReference>
<dbReference type="Proteomes" id="UP000885931">
    <property type="component" value="Unassembled WGS sequence"/>
</dbReference>
<proteinExistence type="predicted"/>
<gene>
    <name evidence="1" type="ORF">ENG67_02555</name>
</gene>
<accession>A0A7C1B9Z8</accession>
<comment type="caution">
    <text evidence="1">The sequence shown here is derived from an EMBL/GenBank/DDBJ whole genome shotgun (WGS) entry which is preliminary data.</text>
</comment>
<organism evidence="1">
    <name type="scientific">candidate division WOR-3 bacterium</name>
    <dbReference type="NCBI Taxonomy" id="2052148"/>
    <lineage>
        <taxon>Bacteria</taxon>
        <taxon>Bacteria division WOR-3</taxon>
    </lineage>
</organism>
<dbReference type="InterPro" id="IPR036390">
    <property type="entry name" value="WH_DNA-bd_sf"/>
</dbReference>
<evidence type="ECO:0000313" key="1">
    <source>
        <dbReference type="EMBL" id="HDM90071.1"/>
    </source>
</evidence>
<dbReference type="Pfam" id="PF16264">
    <property type="entry name" value="SatD"/>
    <property type="match status" value="1"/>
</dbReference>
<dbReference type="AlphaFoldDB" id="A0A7C1B9Z8"/>
<dbReference type="EMBL" id="DRBW01000096">
    <property type="protein sequence ID" value="HDM90071.1"/>
    <property type="molecule type" value="Genomic_DNA"/>
</dbReference>
<name>A0A7C1B9Z8_UNCW3</name>
<dbReference type="Gene3D" id="1.10.10.10">
    <property type="entry name" value="Winged helix-like DNA-binding domain superfamily/Winged helix DNA-binding domain"/>
    <property type="match status" value="1"/>
</dbReference>
<sequence>MIFGALLADVVRHRKLEDWPQKQRMLLDIAGRISKRFGDSLEFPIEMSGGDRLVVLLNRPEDINRLLLAFEEELFLREADIKLRWGAGLGSLNLMDSPHTTTGEALYRAQSALEYAHRERRSFAFSLGNADTDRLLTLLKNTAHGIRERWTSRQKELRRAIIELRERGSEISQVKLASHLGMSQPAVSKMLKAMLFEEQELLEREIDVRLKSITP</sequence>
<protein>
    <submittedName>
        <fullName evidence="1">MarR family transcriptional regulator</fullName>
    </submittedName>
</protein>
<reference evidence="1" key="1">
    <citation type="journal article" date="2020" name="mSystems">
        <title>Genome- and Community-Level Interaction Insights into Carbon Utilization and Element Cycling Functions of Hydrothermarchaeota in Hydrothermal Sediment.</title>
        <authorList>
            <person name="Zhou Z."/>
            <person name="Liu Y."/>
            <person name="Xu W."/>
            <person name="Pan J."/>
            <person name="Luo Z.H."/>
            <person name="Li M."/>
        </authorList>
    </citation>
    <scope>NUCLEOTIDE SEQUENCE [LARGE SCALE GENOMIC DNA]</scope>
    <source>
        <strain evidence="1">HyVt-237</strain>
    </source>
</reference>